<dbReference type="EMBL" id="VNHS01000003">
    <property type="protein sequence ID" value="TYP76434.1"/>
    <property type="molecule type" value="Genomic_DNA"/>
</dbReference>
<dbReference type="PANTHER" id="PTHR43510">
    <property type="entry name" value="AMINOTRANSFERASE FUNCTION, HYPOTHETICAL (EUROFUNG)"/>
    <property type="match status" value="1"/>
</dbReference>
<comment type="caution">
    <text evidence="1">The sequence shown here is derived from an EMBL/GenBank/DDBJ whole genome shotgun (WGS) entry which is preliminary data.</text>
</comment>
<protein>
    <submittedName>
        <fullName evidence="1">Aminotransferase class I and II</fullName>
    </submittedName>
</protein>
<dbReference type="AlphaFoldDB" id="A0A5S5CAR4"/>
<sequence length="150" mass="16897">MVMPPFAVEVCMDRYGKRSRYNLADTCVVCMTLDELFGFGGQESRERLWHAMSHRKQMYGESAGSSRLRSAIARLYEGASADQVLVMNGALSANALVMTTLLRPGDRVISFHPSFQELFEYPRCSAPRWVCCHCGRRTDSFPTRKSSEAS</sequence>
<dbReference type="Gene3D" id="3.40.640.10">
    <property type="entry name" value="Type I PLP-dependent aspartate aminotransferase-like (Major domain)"/>
    <property type="match status" value="1"/>
</dbReference>
<evidence type="ECO:0000313" key="2">
    <source>
        <dbReference type="Proteomes" id="UP000323257"/>
    </source>
</evidence>
<dbReference type="InterPro" id="IPR015421">
    <property type="entry name" value="PyrdxlP-dep_Trfase_major"/>
</dbReference>
<dbReference type="GO" id="GO:0008483">
    <property type="term" value="F:transaminase activity"/>
    <property type="evidence" value="ECO:0007669"/>
    <property type="project" value="UniProtKB-KW"/>
</dbReference>
<organism evidence="1 2">
    <name type="scientific">Paenibacillus methanolicus</name>
    <dbReference type="NCBI Taxonomy" id="582686"/>
    <lineage>
        <taxon>Bacteria</taxon>
        <taxon>Bacillati</taxon>
        <taxon>Bacillota</taxon>
        <taxon>Bacilli</taxon>
        <taxon>Bacillales</taxon>
        <taxon>Paenibacillaceae</taxon>
        <taxon>Paenibacillus</taxon>
    </lineage>
</organism>
<reference evidence="1 2" key="1">
    <citation type="submission" date="2019-07" db="EMBL/GenBank/DDBJ databases">
        <title>Genomic Encyclopedia of Type Strains, Phase III (KMG-III): the genomes of soil and plant-associated and newly described type strains.</title>
        <authorList>
            <person name="Whitman W."/>
        </authorList>
    </citation>
    <scope>NUCLEOTIDE SEQUENCE [LARGE SCALE GENOMIC DNA]</scope>
    <source>
        <strain evidence="1 2">BL24</strain>
    </source>
</reference>
<dbReference type="PANTHER" id="PTHR43510:SF1">
    <property type="entry name" value="AMINOTRANSFERASE FUNCTION, HYPOTHETICAL (EUROFUNG)"/>
    <property type="match status" value="1"/>
</dbReference>
<keyword evidence="1" id="KW-0808">Transferase</keyword>
<dbReference type="RefSeq" id="WP_148928861.1">
    <property type="nucleotide sequence ID" value="NZ_VNHS01000003.1"/>
</dbReference>
<evidence type="ECO:0000313" key="1">
    <source>
        <dbReference type="EMBL" id="TYP76434.1"/>
    </source>
</evidence>
<gene>
    <name evidence="1" type="ORF">BCM02_10395</name>
</gene>
<dbReference type="SUPFAM" id="SSF53383">
    <property type="entry name" value="PLP-dependent transferases"/>
    <property type="match status" value="1"/>
</dbReference>
<dbReference type="Gene3D" id="3.90.1150.10">
    <property type="entry name" value="Aspartate Aminotransferase, domain 1"/>
    <property type="match status" value="1"/>
</dbReference>
<keyword evidence="2" id="KW-1185">Reference proteome</keyword>
<dbReference type="Proteomes" id="UP000323257">
    <property type="component" value="Unassembled WGS sequence"/>
</dbReference>
<name>A0A5S5CAR4_9BACL</name>
<dbReference type="OrthoDB" id="9802328at2"/>
<proteinExistence type="predicted"/>
<keyword evidence="1" id="KW-0032">Aminotransferase</keyword>
<dbReference type="InterPro" id="IPR015422">
    <property type="entry name" value="PyrdxlP-dep_Trfase_small"/>
</dbReference>
<accession>A0A5S5CAR4</accession>
<dbReference type="InterPro" id="IPR015424">
    <property type="entry name" value="PyrdxlP-dep_Trfase"/>
</dbReference>